<evidence type="ECO:0000256" key="2">
    <source>
        <dbReference type="SAM" id="SignalP"/>
    </source>
</evidence>
<dbReference type="Proteomes" id="UP000836841">
    <property type="component" value="Chromosome 7"/>
</dbReference>
<organism evidence="3 4">
    <name type="scientific">Thlaspi arvense</name>
    <name type="common">Field penny-cress</name>
    <dbReference type="NCBI Taxonomy" id="13288"/>
    <lineage>
        <taxon>Eukaryota</taxon>
        <taxon>Viridiplantae</taxon>
        <taxon>Streptophyta</taxon>
        <taxon>Embryophyta</taxon>
        <taxon>Tracheophyta</taxon>
        <taxon>Spermatophyta</taxon>
        <taxon>Magnoliopsida</taxon>
        <taxon>eudicotyledons</taxon>
        <taxon>Gunneridae</taxon>
        <taxon>Pentapetalae</taxon>
        <taxon>rosids</taxon>
        <taxon>malvids</taxon>
        <taxon>Brassicales</taxon>
        <taxon>Brassicaceae</taxon>
        <taxon>Thlaspideae</taxon>
        <taxon>Thlaspi</taxon>
    </lineage>
</organism>
<proteinExistence type="predicted"/>
<keyword evidence="1" id="KW-0472">Membrane</keyword>
<accession>A0AAU9T9I3</accession>
<evidence type="ECO:0000313" key="3">
    <source>
        <dbReference type="EMBL" id="CAH2079970.1"/>
    </source>
</evidence>
<keyword evidence="1" id="KW-1133">Transmembrane helix</keyword>
<sequence>MRLCFWLLLWYVFDIGVMSSCFCLGASSSSSPYLAVLSDVAPASCGSGSFSVVSHRHQKWGLLCPLIPPRFLVLGDFKAVALDLILVMLINMGQANPRRILRDHESS</sequence>
<dbReference type="EMBL" id="OU466863">
    <property type="protein sequence ID" value="CAH2079970.1"/>
    <property type="molecule type" value="Genomic_DNA"/>
</dbReference>
<evidence type="ECO:0000256" key="1">
    <source>
        <dbReference type="SAM" id="Phobius"/>
    </source>
</evidence>
<dbReference type="AlphaFoldDB" id="A0AAU9T9I3"/>
<gene>
    <name evidence="3" type="ORF">TAV2_LOCUS23168</name>
</gene>
<keyword evidence="1" id="KW-0812">Transmembrane</keyword>
<name>A0AAU9T9I3_THLAR</name>
<feature type="transmembrane region" description="Helical" evidence="1">
    <location>
        <begin position="71"/>
        <end position="92"/>
    </location>
</feature>
<keyword evidence="4" id="KW-1185">Reference proteome</keyword>
<keyword evidence="2" id="KW-0732">Signal</keyword>
<reference evidence="3 4" key="1">
    <citation type="submission" date="2022-03" db="EMBL/GenBank/DDBJ databases">
        <authorList>
            <person name="Nunn A."/>
            <person name="Chopra R."/>
            <person name="Nunn A."/>
            <person name="Contreras Garrido A."/>
        </authorList>
    </citation>
    <scope>NUCLEOTIDE SEQUENCE [LARGE SCALE GENOMIC DNA]</scope>
</reference>
<feature type="signal peptide" evidence="2">
    <location>
        <begin position="1"/>
        <end position="19"/>
    </location>
</feature>
<evidence type="ECO:0008006" key="5">
    <source>
        <dbReference type="Google" id="ProtNLM"/>
    </source>
</evidence>
<feature type="chain" id="PRO_5043650601" description="Secreted protein" evidence="2">
    <location>
        <begin position="20"/>
        <end position="107"/>
    </location>
</feature>
<evidence type="ECO:0000313" key="4">
    <source>
        <dbReference type="Proteomes" id="UP000836841"/>
    </source>
</evidence>
<protein>
    <recommendedName>
        <fullName evidence="5">Secreted protein</fullName>
    </recommendedName>
</protein>